<dbReference type="HOGENOM" id="CLU_119205_0_0_1"/>
<gene>
    <name evidence="2" type="ORF">CRE_06642</name>
</gene>
<dbReference type="KEGG" id="crq:GCK72_006823"/>
<feature type="region of interest" description="Disordered" evidence="1">
    <location>
        <begin position="166"/>
        <end position="194"/>
    </location>
</feature>
<dbReference type="RefSeq" id="XP_003109900.2">
    <property type="nucleotide sequence ID" value="XM_003109852.2"/>
</dbReference>
<proteinExistence type="predicted"/>
<evidence type="ECO:0000313" key="2">
    <source>
        <dbReference type="EMBL" id="EFO88689.1"/>
    </source>
</evidence>
<organism evidence="3">
    <name type="scientific">Caenorhabditis remanei</name>
    <name type="common">Caenorhabditis vulgaris</name>
    <dbReference type="NCBI Taxonomy" id="31234"/>
    <lineage>
        <taxon>Eukaryota</taxon>
        <taxon>Metazoa</taxon>
        <taxon>Ecdysozoa</taxon>
        <taxon>Nematoda</taxon>
        <taxon>Chromadorea</taxon>
        <taxon>Rhabditida</taxon>
        <taxon>Rhabditina</taxon>
        <taxon>Rhabditomorpha</taxon>
        <taxon>Rhabditoidea</taxon>
        <taxon>Rhabditidae</taxon>
        <taxon>Peloderinae</taxon>
        <taxon>Caenorhabditis</taxon>
    </lineage>
</organism>
<dbReference type="OMA" id="VYEACET"/>
<dbReference type="GeneID" id="9804019"/>
<dbReference type="OrthoDB" id="5811828at2759"/>
<dbReference type="eggNOG" id="ENOG502TIKX">
    <property type="taxonomic scope" value="Eukaryota"/>
</dbReference>
<protein>
    <submittedName>
        <fullName evidence="2">Uncharacterized protein</fullName>
    </submittedName>
</protein>
<feature type="compositionally biased region" description="Low complexity" evidence="1">
    <location>
        <begin position="170"/>
        <end position="188"/>
    </location>
</feature>
<keyword evidence="3" id="KW-1185">Reference proteome</keyword>
<evidence type="ECO:0000313" key="3">
    <source>
        <dbReference type="Proteomes" id="UP000008281"/>
    </source>
</evidence>
<sequence>MAPTLSSLQSTAILTVKNQEQKRYSCSQYVRTHTEMLVIGINRTHALQKLYDIKCPMSVYEACETEQVIEKYCSRLYECQYLIELLSKKFEDLRRKEAREAEEKRAKHGYLEGKILFTPMYIKMKEEEMANTEQQEINKLFTNAIKTTSVAKKAVVKPDYSKFKIKKRSSLTSSTSPSSSTSTPSPSSGRRNGY</sequence>
<name>E3M1X8_CAERE</name>
<reference evidence="2" key="1">
    <citation type="submission" date="2007-07" db="EMBL/GenBank/DDBJ databases">
        <title>PCAP assembly of the Caenorhabditis remanei genome.</title>
        <authorList>
            <consortium name="The Caenorhabditis remanei Sequencing Consortium"/>
            <person name="Wilson R.K."/>
        </authorList>
    </citation>
    <scope>NUCLEOTIDE SEQUENCE [LARGE SCALE GENOMIC DNA]</scope>
    <source>
        <strain evidence="2">PB4641</strain>
    </source>
</reference>
<dbReference type="CTD" id="9804019"/>
<dbReference type="Proteomes" id="UP000008281">
    <property type="component" value="Unassembled WGS sequence"/>
</dbReference>
<dbReference type="AlphaFoldDB" id="E3M1X8"/>
<dbReference type="FunCoup" id="E3M1X8">
    <property type="interactions" value="1078"/>
</dbReference>
<evidence type="ECO:0000256" key="1">
    <source>
        <dbReference type="SAM" id="MobiDB-lite"/>
    </source>
</evidence>
<dbReference type="EMBL" id="DS268421">
    <property type="protein sequence ID" value="EFO88689.1"/>
    <property type="molecule type" value="Genomic_DNA"/>
</dbReference>
<accession>E3M1X8</accession>